<organism evidence="6 7">
    <name type="scientific">Colletotrichum chlorophyti</name>
    <dbReference type="NCBI Taxonomy" id="708187"/>
    <lineage>
        <taxon>Eukaryota</taxon>
        <taxon>Fungi</taxon>
        <taxon>Dikarya</taxon>
        <taxon>Ascomycota</taxon>
        <taxon>Pezizomycotina</taxon>
        <taxon>Sordariomycetes</taxon>
        <taxon>Hypocreomycetidae</taxon>
        <taxon>Glomerellales</taxon>
        <taxon>Glomerellaceae</taxon>
        <taxon>Colletotrichum</taxon>
    </lineage>
</organism>
<dbReference type="GO" id="GO:0005739">
    <property type="term" value="C:mitochondrion"/>
    <property type="evidence" value="ECO:0007669"/>
    <property type="project" value="UniProtKB-SubCell"/>
</dbReference>
<feature type="region of interest" description="Disordered" evidence="5">
    <location>
        <begin position="94"/>
        <end position="141"/>
    </location>
</feature>
<evidence type="ECO:0000313" key="6">
    <source>
        <dbReference type="EMBL" id="OLN82020.1"/>
    </source>
</evidence>
<evidence type="ECO:0000256" key="3">
    <source>
        <dbReference type="ARBA" id="ARBA00022946"/>
    </source>
</evidence>
<comment type="caution">
    <text evidence="6">The sequence shown here is derived from an EMBL/GenBank/DDBJ whole genome shotgun (WGS) entry which is preliminary data.</text>
</comment>
<dbReference type="AlphaFoldDB" id="A0A1Q8RCB0"/>
<evidence type="ECO:0000313" key="7">
    <source>
        <dbReference type="Proteomes" id="UP000186583"/>
    </source>
</evidence>
<reference evidence="6 7" key="1">
    <citation type="submission" date="2016-11" db="EMBL/GenBank/DDBJ databases">
        <title>Draft Genome Assembly of Colletotrichum chlorophyti a pathogen of herbaceous plants.</title>
        <authorList>
            <person name="Gan P."/>
            <person name="Narusaka M."/>
            <person name="Tsushima A."/>
            <person name="Narusaka Y."/>
            <person name="Takano Y."/>
            <person name="Shirasu K."/>
        </authorList>
    </citation>
    <scope>NUCLEOTIDE SEQUENCE [LARGE SCALE GENOMIC DNA]</scope>
    <source>
        <strain evidence="6 7">NTL11</strain>
    </source>
</reference>
<keyword evidence="3" id="KW-0809">Transit peptide</keyword>
<keyword evidence="7" id="KW-1185">Reference proteome</keyword>
<accession>A0A1Q8RCB0</accession>
<dbReference type="OrthoDB" id="16535at2759"/>
<dbReference type="STRING" id="708187.A0A1Q8RCB0"/>
<keyword evidence="4" id="KW-0496">Mitochondrion</keyword>
<comment type="similarity">
    <text evidence="2">Belongs to the ATP11 family.</text>
</comment>
<evidence type="ECO:0000256" key="5">
    <source>
        <dbReference type="SAM" id="MobiDB-lite"/>
    </source>
</evidence>
<protein>
    <submittedName>
        <fullName evidence="6">Protein ATP11, mitochondrial</fullName>
    </submittedName>
</protein>
<comment type="subcellular location">
    <subcellularLocation>
        <location evidence="1">Mitochondrion</location>
    </subcellularLocation>
</comment>
<name>A0A1Q8RCB0_9PEZI</name>
<dbReference type="Pfam" id="PF06644">
    <property type="entry name" value="ATP11"/>
    <property type="match status" value="1"/>
</dbReference>
<gene>
    <name evidence="6" type="ORF">CCHL11_08664</name>
</gene>
<dbReference type="EMBL" id="MPGH01000233">
    <property type="protein sequence ID" value="OLN82020.1"/>
    <property type="molecule type" value="Genomic_DNA"/>
</dbReference>
<feature type="compositionally biased region" description="Low complexity" evidence="5">
    <location>
        <begin position="106"/>
        <end position="120"/>
    </location>
</feature>
<sequence>MASCRIPALRHLVTSSSRAFRASNQRRWAQVHDVRFLATTQQPRAVVEKYRAKLEEKARREGVSNIDELKAAYADKIQEQKKKDAISVPGLEHLLNDEPAPAQVNSTTSSTTATATAADAADGKKQTPPVPGASSGNGIKPLSEILDLPKARELPDKELSAIWRLRHASDPSSLCAVIPASTYLPMEALARRNPQFILPVPHESQGAEIHFLQWVFDTESRTATVMFTQLAEFKARGEYAQPHTTVTHHVDLAHERGLVLMQGKVLEDRGVKPEHAQWLVMCLQRFYGEAEGKERAEERKRLLEWFRTGDERFSVEKLLEEAERIG</sequence>
<dbReference type="PANTHER" id="PTHR13126:SF0">
    <property type="entry name" value="ATP SYNTHASE MITOCHONDRIAL F1 COMPLEX ASSEMBLY FACTOR 1"/>
    <property type="match status" value="1"/>
</dbReference>
<evidence type="ECO:0000256" key="2">
    <source>
        <dbReference type="ARBA" id="ARBA00009116"/>
    </source>
</evidence>
<evidence type="ECO:0000256" key="1">
    <source>
        <dbReference type="ARBA" id="ARBA00004173"/>
    </source>
</evidence>
<dbReference type="PANTHER" id="PTHR13126">
    <property type="entry name" value="CHAPERONE ATP11"/>
    <property type="match status" value="1"/>
</dbReference>
<evidence type="ECO:0000256" key="4">
    <source>
        <dbReference type="ARBA" id="ARBA00023128"/>
    </source>
</evidence>
<proteinExistence type="inferred from homology"/>
<dbReference type="Proteomes" id="UP000186583">
    <property type="component" value="Unassembled WGS sequence"/>
</dbReference>
<dbReference type="InterPro" id="IPR010591">
    <property type="entry name" value="ATP11"/>
</dbReference>
<dbReference type="GO" id="GO:0033615">
    <property type="term" value="P:mitochondrial proton-transporting ATP synthase complex assembly"/>
    <property type="evidence" value="ECO:0007669"/>
    <property type="project" value="TreeGrafter"/>
</dbReference>